<dbReference type="PATRIC" id="fig|1525.11.peg.189"/>
<evidence type="ECO:0000313" key="1">
    <source>
        <dbReference type="EMBL" id="AOQ23905.1"/>
    </source>
</evidence>
<dbReference type="Proteomes" id="UP000182743">
    <property type="component" value="Unassembled WGS sequence"/>
</dbReference>
<dbReference type="AlphaFoldDB" id="A0A1D7XAG3"/>
<evidence type="ECO:0000313" key="4">
    <source>
        <dbReference type="Proteomes" id="UP000094598"/>
    </source>
</evidence>
<dbReference type="EMBL" id="CP017019">
    <property type="protein sequence ID" value="AOQ23905.1"/>
    <property type="molecule type" value="Genomic_DNA"/>
</dbReference>
<dbReference type="EMBL" id="VCDX01000002">
    <property type="protein sequence ID" value="TYL14309.1"/>
    <property type="molecule type" value="Genomic_DNA"/>
</dbReference>
<evidence type="ECO:0000313" key="2">
    <source>
        <dbReference type="EMBL" id="OIQ09350.1"/>
    </source>
</evidence>
<dbReference type="EMBL" id="MIHH01000004">
    <property type="protein sequence ID" value="OIQ09350.1"/>
    <property type="molecule type" value="Genomic_DNA"/>
</dbReference>
<name>A0A1D7XAG3_NEOTH</name>
<accession>A0A1D7XAG3</accession>
<dbReference type="Proteomes" id="UP000094598">
    <property type="component" value="Chromosome"/>
</dbReference>
<reference evidence="2 5" key="1">
    <citation type="submission" date="2016-08" db="EMBL/GenBank/DDBJ databases">
        <title>Genome-based comparison of Moorella thermoacetic strains.</title>
        <authorList>
            <person name="Poehlein A."/>
            <person name="Bengelsdorf F.R."/>
            <person name="Esser C."/>
            <person name="Duerre P."/>
            <person name="Daniel R."/>
        </authorList>
    </citation>
    <scope>NUCLEOTIDE SEQUENCE [LARGE SCALE GENOMIC DNA]</scope>
    <source>
        <strain evidence="2 5">DSM 11768</strain>
    </source>
</reference>
<evidence type="ECO:0000313" key="5">
    <source>
        <dbReference type="Proteomes" id="UP000182743"/>
    </source>
</evidence>
<reference evidence="3 6" key="3">
    <citation type="submission" date="2019-05" db="EMBL/GenBank/DDBJ databases">
        <title>Genome sequence of Moorella thermoacetica ATCC 33924.</title>
        <authorList>
            <person name="Poehlein A."/>
            <person name="Bengelsdorf F.R."/>
            <person name="Duerre P."/>
            <person name="Daniel R."/>
        </authorList>
    </citation>
    <scope>NUCLEOTIDE SEQUENCE [LARGE SCALE GENOMIC DNA]</scope>
    <source>
        <strain evidence="3 6">ATCC 33924</strain>
    </source>
</reference>
<dbReference type="Proteomes" id="UP000322283">
    <property type="component" value="Unassembled WGS sequence"/>
</dbReference>
<dbReference type="RefSeq" id="WP_155768200.1">
    <property type="nucleotide sequence ID" value="NZ_CP017019.1"/>
</dbReference>
<organism evidence="2 5">
    <name type="scientific">Neomoorella thermoacetica</name>
    <name type="common">Clostridium thermoaceticum</name>
    <dbReference type="NCBI Taxonomy" id="1525"/>
    <lineage>
        <taxon>Bacteria</taxon>
        <taxon>Bacillati</taxon>
        <taxon>Bacillota</taxon>
        <taxon>Clostridia</taxon>
        <taxon>Neomoorellales</taxon>
        <taxon>Neomoorellaceae</taxon>
        <taxon>Neomoorella</taxon>
    </lineage>
</organism>
<gene>
    <name evidence="1" type="ORF">Maut_01462</name>
    <name evidence="2" type="ORF">MOOR_11120</name>
    <name evidence="3" type="ORF">MTAT_05400</name>
</gene>
<dbReference type="KEGG" id="mthz:MOTHA_c12440"/>
<reference evidence="1 4" key="2">
    <citation type="submission" date="2016-08" db="EMBL/GenBank/DDBJ databases">
        <title>Moorella thermoacetica DSM 103132.</title>
        <authorList>
            <person name="Jendresen C.B."/>
            <person name="Redl S.M."/>
            <person name="Jensen T.O."/>
            <person name="Nielsen A.T."/>
        </authorList>
    </citation>
    <scope>NUCLEOTIDE SEQUENCE [LARGE SCALE GENOMIC DNA]</scope>
    <source>
        <strain evidence="1 4">DSM 103132</strain>
    </source>
</reference>
<sequence>MLNFCGLPIERYLAVDATPALAVAITYQRGMTTGAAELPGVFYRVAASRAFTSATG</sequence>
<evidence type="ECO:0000313" key="6">
    <source>
        <dbReference type="Proteomes" id="UP000322283"/>
    </source>
</evidence>
<proteinExistence type="predicted"/>
<evidence type="ECO:0000313" key="3">
    <source>
        <dbReference type="EMBL" id="TYL14309.1"/>
    </source>
</evidence>
<protein>
    <submittedName>
        <fullName evidence="2">Uncharacterized protein</fullName>
    </submittedName>
</protein>
<keyword evidence="6" id="KW-1185">Reference proteome</keyword>